<organism evidence="5 6">
    <name type="scientific">Paracraurococcus ruber</name>
    <dbReference type="NCBI Taxonomy" id="77675"/>
    <lineage>
        <taxon>Bacteria</taxon>
        <taxon>Pseudomonadati</taxon>
        <taxon>Pseudomonadota</taxon>
        <taxon>Alphaproteobacteria</taxon>
        <taxon>Acetobacterales</taxon>
        <taxon>Roseomonadaceae</taxon>
        <taxon>Paracraurococcus</taxon>
    </lineage>
</organism>
<dbReference type="Pfam" id="PF00990">
    <property type="entry name" value="GGDEF"/>
    <property type="match status" value="1"/>
</dbReference>
<dbReference type="RefSeq" id="WP_133219170.1">
    <property type="nucleotide sequence ID" value="NZ_NRSG01000052.1"/>
</dbReference>
<evidence type="ECO:0000313" key="5">
    <source>
        <dbReference type="EMBL" id="MBK1658441.1"/>
    </source>
</evidence>
<keyword evidence="1" id="KW-0472">Membrane</keyword>
<dbReference type="PANTHER" id="PTHR44757:SF2">
    <property type="entry name" value="BIOFILM ARCHITECTURE MAINTENANCE PROTEIN MBAA"/>
    <property type="match status" value="1"/>
</dbReference>
<keyword evidence="1" id="KW-1133">Transmembrane helix</keyword>
<evidence type="ECO:0000259" key="3">
    <source>
        <dbReference type="PROSITE" id="PS50885"/>
    </source>
</evidence>
<keyword evidence="6" id="KW-1185">Reference proteome</keyword>
<dbReference type="Gene3D" id="3.30.450.20">
    <property type="entry name" value="PAS domain"/>
    <property type="match status" value="1"/>
</dbReference>
<name>A0ABS1CVV6_9PROT</name>
<feature type="domain" description="HAMP" evidence="3">
    <location>
        <begin position="224"/>
        <end position="275"/>
    </location>
</feature>
<gene>
    <name evidence="5" type="ORF">CKO45_09375</name>
</gene>
<dbReference type="Pfam" id="PF12860">
    <property type="entry name" value="PAS_7"/>
    <property type="match status" value="1"/>
</dbReference>
<accession>A0ABS1CVV6</accession>
<dbReference type="InterPro" id="IPR035965">
    <property type="entry name" value="PAS-like_dom_sf"/>
</dbReference>
<dbReference type="Gene3D" id="6.10.340.10">
    <property type="match status" value="1"/>
</dbReference>
<dbReference type="SUPFAM" id="SSF141868">
    <property type="entry name" value="EAL domain-like"/>
    <property type="match status" value="1"/>
</dbReference>
<reference evidence="5 6" key="1">
    <citation type="journal article" date="2020" name="Microorganisms">
        <title>Osmotic Adaptation and Compatible Solute Biosynthesis of Phototrophic Bacteria as Revealed from Genome Analyses.</title>
        <authorList>
            <person name="Imhoff J.F."/>
            <person name="Rahn T."/>
            <person name="Kunzel S."/>
            <person name="Keller A."/>
            <person name="Neulinger S.C."/>
        </authorList>
    </citation>
    <scope>NUCLEOTIDE SEQUENCE [LARGE SCALE GENOMIC DNA]</scope>
    <source>
        <strain evidence="5 6">DSM 15382</strain>
    </source>
</reference>
<dbReference type="SMART" id="SM00052">
    <property type="entry name" value="EAL"/>
    <property type="match status" value="1"/>
</dbReference>
<dbReference type="PANTHER" id="PTHR44757">
    <property type="entry name" value="DIGUANYLATE CYCLASE DGCP"/>
    <property type="match status" value="1"/>
</dbReference>
<dbReference type="CDD" id="cd01949">
    <property type="entry name" value="GGDEF"/>
    <property type="match status" value="1"/>
</dbReference>
<dbReference type="InterPro" id="IPR052155">
    <property type="entry name" value="Biofilm_reg_signaling"/>
</dbReference>
<dbReference type="CDD" id="cd01948">
    <property type="entry name" value="EAL"/>
    <property type="match status" value="1"/>
</dbReference>
<protein>
    <recommendedName>
        <fullName evidence="7">Diguanylate cyclase (GGDEF) domain-containing protein</fullName>
    </recommendedName>
</protein>
<dbReference type="Pfam" id="PF00563">
    <property type="entry name" value="EAL"/>
    <property type="match status" value="1"/>
</dbReference>
<dbReference type="InterPro" id="IPR035919">
    <property type="entry name" value="EAL_sf"/>
</dbReference>
<dbReference type="SUPFAM" id="SSF55073">
    <property type="entry name" value="Nucleotide cyclase"/>
    <property type="match status" value="1"/>
</dbReference>
<evidence type="ECO:0000256" key="1">
    <source>
        <dbReference type="SAM" id="Phobius"/>
    </source>
</evidence>
<dbReference type="PROSITE" id="PS50885">
    <property type="entry name" value="HAMP"/>
    <property type="match status" value="1"/>
</dbReference>
<dbReference type="Gene3D" id="3.20.20.450">
    <property type="entry name" value="EAL domain"/>
    <property type="match status" value="1"/>
</dbReference>
<dbReference type="PROSITE" id="PS50887">
    <property type="entry name" value="GGDEF"/>
    <property type="match status" value="1"/>
</dbReference>
<evidence type="ECO:0000313" key="6">
    <source>
        <dbReference type="Proteomes" id="UP000697995"/>
    </source>
</evidence>
<sequence length="842" mass="90050">MGPGARRLRRRFDDLPLAWKLLFLPALTAVLSAVMLAVAVHWARSGTGALQALDRDVFEPVLEAHRLEDGISLTHAGLSALILKRVIEAESRGWEGQAARIRPELEAHASSLDRLRAGLGELGAGGALRRVERAFAAYRDDVEATVAMAATDAAFATILMLQADLHFAEWRTAMEDLVGQLADRRRTLAEAAASAGSTALQAVAGLALLSTLVTLAGGVLIPARTIGRPLLRLADAVRRPAAAEDAVPGTARRDEIGTLARAVAAARQDAATLLRREAELTEINHRFDLALANMAHGLCMLDAEARLVVANARFAAMLGLPAGLVRPGLGLDRILGPWAARGALQGRPAEAAGAEFRARLAAAATGSFVERLADGATIAITHQAMPAGGWVLVFEDISARREAEARIAHLALHDALTDLPNRVLFRQRLEEALQRARRGHAAALLCLDLDRFKEVNDTLGHSVGDALLQAVTARVGAALRGTDMLARLGGDEFAIIQTDAPGPEAATALAQRLVDQLGQPFDLHGHQVIIGASIGIAFAPDDGDDPETLMKAGDLALYRAKADGRGCWRFFEAAMDARLRQRRTAELDLRRALAAGEFELFYQPVIALPDRRVGGMEALLRWRHPEKGIVPPDGFVPLAEEIGLLIPLGEWVLRRACADAMTWPAPLKVAVNLSPAQFASRGLVQAVAGALEASGLEAGRLELEITETVMLQDNQATLATLERLRALGVRIAMDDFGTGYSSLSYLQKFRFDKVKIDRSFTSGLGASRESQVIIDAVTSLCEGLAMVTTAEGVETEAQMEALCRSGCREAQGFLFSRPRPAAEVPAMLASLRDQASIAIAAQ</sequence>
<feature type="domain" description="GGDEF" evidence="4">
    <location>
        <begin position="440"/>
        <end position="573"/>
    </location>
</feature>
<dbReference type="SMART" id="SM00267">
    <property type="entry name" value="GGDEF"/>
    <property type="match status" value="1"/>
</dbReference>
<evidence type="ECO:0008006" key="7">
    <source>
        <dbReference type="Google" id="ProtNLM"/>
    </source>
</evidence>
<dbReference type="InterPro" id="IPR043128">
    <property type="entry name" value="Rev_trsase/Diguanyl_cyclase"/>
</dbReference>
<dbReference type="NCBIfam" id="TIGR00254">
    <property type="entry name" value="GGDEF"/>
    <property type="match status" value="1"/>
</dbReference>
<dbReference type="SUPFAM" id="SSF55785">
    <property type="entry name" value="PYP-like sensor domain (PAS domain)"/>
    <property type="match status" value="1"/>
</dbReference>
<dbReference type="InterPro" id="IPR000160">
    <property type="entry name" value="GGDEF_dom"/>
</dbReference>
<dbReference type="InterPro" id="IPR001633">
    <property type="entry name" value="EAL_dom"/>
</dbReference>
<dbReference type="Proteomes" id="UP000697995">
    <property type="component" value="Unassembled WGS sequence"/>
</dbReference>
<dbReference type="PROSITE" id="PS50883">
    <property type="entry name" value="EAL"/>
    <property type="match status" value="1"/>
</dbReference>
<dbReference type="InterPro" id="IPR003660">
    <property type="entry name" value="HAMP_dom"/>
</dbReference>
<proteinExistence type="predicted"/>
<evidence type="ECO:0000259" key="2">
    <source>
        <dbReference type="PROSITE" id="PS50883"/>
    </source>
</evidence>
<feature type="transmembrane region" description="Helical" evidence="1">
    <location>
        <begin position="21"/>
        <end position="43"/>
    </location>
</feature>
<dbReference type="Gene3D" id="3.30.70.270">
    <property type="match status" value="1"/>
</dbReference>
<dbReference type="EMBL" id="NRSG01000052">
    <property type="protein sequence ID" value="MBK1658441.1"/>
    <property type="molecule type" value="Genomic_DNA"/>
</dbReference>
<evidence type="ECO:0000259" key="4">
    <source>
        <dbReference type="PROSITE" id="PS50887"/>
    </source>
</evidence>
<keyword evidence="1" id="KW-0812">Transmembrane</keyword>
<comment type="caution">
    <text evidence="5">The sequence shown here is derived from an EMBL/GenBank/DDBJ whole genome shotgun (WGS) entry which is preliminary data.</text>
</comment>
<dbReference type="InterPro" id="IPR029787">
    <property type="entry name" value="Nucleotide_cyclase"/>
</dbReference>
<feature type="domain" description="EAL" evidence="2">
    <location>
        <begin position="582"/>
        <end position="832"/>
    </location>
</feature>